<name>A0A0S3T494_PHAAN</name>
<gene>
    <name evidence="1" type="primary">Vigan.10G142200</name>
    <name evidence="1" type="ORF">VIGAN_10142200</name>
</gene>
<proteinExistence type="predicted"/>
<dbReference type="AlphaFoldDB" id="A0A0S3T494"/>
<dbReference type="SUPFAM" id="SSF52540">
    <property type="entry name" value="P-loop containing nucleoside triphosphate hydrolases"/>
    <property type="match status" value="1"/>
</dbReference>
<dbReference type="InterPro" id="IPR027417">
    <property type="entry name" value="P-loop_NTPase"/>
</dbReference>
<evidence type="ECO:0000313" key="1">
    <source>
        <dbReference type="EMBL" id="BAT99883.1"/>
    </source>
</evidence>
<protein>
    <submittedName>
        <fullName evidence="1">Uncharacterized protein</fullName>
    </submittedName>
</protein>
<keyword evidence="2" id="KW-1185">Reference proteome</keyword>
<organism evidence="1 2">
    <name type="scientific">Vigna angularis var. angularis</name>
    <dbReference type="NCBI Taxonomy" id="157739"/>
    <lineage>
        <taxon>Eukaryota</taxon>
        <taxon>Viridiplantae</taxon>
        <taxon>Streptophyta</taxon>
        <taxon>Embryophyta</taxon>
        <taxon>Tracheophyta</taxon>
        <taxon>Spermatophyta</taxon>
        <taxon>Magnoliopsida</taxon>
        <taxon>eudicotyledons</taxon>
        <taxon>Gunneridae</taxon>
        <taxon>Pentapetalae</taxon>
        <taxon>rosids</taxon>
        <taxon>fabids</taxon>
        <taxon>Fabales</taxon>
        <taxon>Fabaceae</taxon>
        <taxon>Papilionoideae</taxon>
        <taxon>50 kb inversion clade</taxon>
        <taxon>NPAAA clade</taxon>
        <taxon>indigoferoid/millettioid clade</taxon>
        <taxon>Phaseoleae</taxon>
        <taxon>Vigna</taxon>
    </lineage>
</organism>
<dbReference type="Gene3D" id="3.40.50.300">
    <property type="entry name" value="P-loop containing nucleotide triphosphate hydrolases"/>
    <property type="match status" value="1"/>
</dbReference>
<reference evidence="1 2" key="1">
    <citation type="journal article" date="2015" name="Sci. Rep.">
        <title>The power of single molecule real-time sequencing technology in the de novo assembly of a eukaryotic genome.</title>
        <authorList>
            <person name="Sakai H."/>
            <person name="Naito K."/>
            <person name="Ogiso-Tanaka E."/>
            <person name="Takahashi Y."/>
            <person name="Iseki K."/>
            <person name="Muto C."/>
            <person name="Satou K."/>
            <person name="Teruya K."/>
            <person name="Shiroma A."/>
            <person name="Shimoji M."/>
            <person name="Hirano T."/>
            <person name="Itoh T."/>
            <person name="Kaga A."/>
            <person name="Tomooka N."/>
        </authorList>
    </citation>
    <scope>NUCLEOTIDE SEQUENCE [LARGE SCALE GENOMIC DNA]</scope>
    <source>
        <strain evidence="2">cv. Shumari</strain>
    </source>
</reference>
<accession>A0A0S3T494</accession>
<dbReference type="Proteomes" id="UP000291084">
    <property type="component" value="Chromosome 10"/>
</dbReference>
<evidence type="ECO:0000313" key="2">
    <source>
        <dbReference type="Proteomes" id="UP000291084"/>
    </source>
</evidence>
<sequence>MPLFATDKKLNFSRNWYVSKSSHMPSTLSLMVFVPHKFSNVSHGSCPHILLKGPSGSGKRELAMALLREIYGDACYYVCFFP</sequence>
<dbReference type="EMBL" id="AP015043">
    <property type="protein sequence ID" value="BAT99883.1"/>
    <property type="molecule type" value="Genomic_DNA"/>
</dbReference>